<dbReference type="PANTHER" id="PTHR30408">
    <property type="entry name" value="TYPE-1 RESTRICTION ENZYME ECOKI SPECIFICITY PROTEIN"/>
    <property type="match status" value="1"/>
</dbReference>
<keyword evidence="3" id="KW-0238">DNA-binding</keyword>
<gene>
    <name evidence="5" type="ORF">MM213_09835</name>
</gene>
<keyword evidence="6" id="KW-1185">Reference proteome</keyword>
<sequence length="414" mass="46617">MMEEKLPMGWTQTKLKEVLSVKNGYAFKSQDFKDYGIPVIRISNIQDGQVLIQNSAMVPEELFKKNFVVERGDILVAMSGATTGKYGIYNESEIALQNQRVGNLKPNTDKVSKKFIFYLLGNLKKEIEDVAYGAAQPNISAKMIEELEFLLPPLLEQQRIVAKLDALFGHLDSLREKLDGIPTLLKNFRQQVLTQAVTGELTREWREGKGLEEWEETTIGSLFEVKTGGTPRRGVKEYYEGGTIPWVKSGLVKNELIFEADELITEIAIRDSNVKIFPVDTLLVAMYGEGKTRGQVGWLKIEATTNQAIAALVNETMPTITRTYVFYYCLSQYNDIRAKAEGGNQPNLNLSKVKNWDISMPPLEEQKEIVSQVDALFSMADKIESQYDSLKAKIDQLPQAILAKAFRGELVNVD</sequence>
<dbReference type="EC" id="3.1.21.-" evidence="5"/>
<keyword evidence="5" id="KW-0255">Endonuclease</keyword>
<dbReference type="EMBL" id="JAKZGO010000007">
    <property type="protein sequence ID" value="MCH7413784.1"/>
    <property type="molecule type" value="Genomic_DNA"/>
</dbReference>
<protein>
    <submittedName>
        <fullName evidence="5">Restriction endonuclease subunit S</fullName>
        <ecNumber evidence="5">3.1.21.-</ecNumber>
    </submittedName>
</protein>
<keyword evidence="2" id="KW-0680">Restriction system</keyword>
<name>A0ABS9VC18_9BACT</name>
<keyword evidence="5" id="KW-0540">Nuclease</keyword>
<dbReference type="PANTHER" id="PTHR30408:SF12">
    <property type="entry name" value="TYPE I RESTRICTION ENZYME MJAVIII SPECIFICITY SUBUNIT"/>
    <property type="match status" value="1"/>
</dbReference>
<feature type="domain" description="Type I restriction modification DNA specificity" evidence="4">
    <location>
        <begin position="8"/>
        <end position="178"/>
    </location>
</feature>
<evidence type="ECO:0000256" key="2">
    <source>
        <dbReference type="ARBA" id="ARBA00022747"/>
    </source>
</evidence>
<organism evidence="5 6">
    <name type="scientific">Belliella alkalica</name>
    <dbReference type="NCBI Taxonomy" id="1730871"/>
    <lineage>
        <taxon>Bacteria</taxon>
        <taxon>Pseudomonadati</taxon>
        <taxon>Bacteroidota</taxon>
        <taxon>Cytophagia</taxon>
        <taxon>Cytophagales</taxon>
        <taxon>Cyclobacteriaceae</taxon>
        <taxon>Belliella</taxon>
    </lineage>
</organism>
<feature type="domain" description="Type I restriction modification DNA specificity" evidence="4">
    <location>
        <begin position="212"/>
        <end position="385"/>
    </location>
</feature>
<dbReference type="InterPro" id="IPR052021">
    <property type="entry name" value="Type-I_RS_S_subunit"/>
</dbReference>
<dbReference type="SUPFAM" id="SSF116734">
    <property type="entry name" value="DNA methylase specificity domain"/>
    <property type="match status" value="2"/>
</dbReference>
<reference evidence="5" key="1">
    <citation type="submission" date="2022-03" db="EMBL/GenBank/DDBJ databases">
        <title>De novo assembled genomes of Belliella spp. (Cyclobacteriaceae) strains.</title>
        <authorList>
            <person name="Szabo A."/>
            <person name="Korponai K."/>
            <person name="Felfoldi T."/>
        </authorList>
    </citation>
    <scope>NUCLEOTIDE SEQUENCE</scope>
    <source>
        <strain evidence="5">DSM 111903</strain>
    </source>
</reference>
<proteinExistence type="inferred from homology"/>
<comment type="caution">
    <text evidence="5">The sequence shown here is derived from an EMBL/GenBank/DDBJ whole genome shotgun (WGS) entry which is preliminary data.</text>
</comment>
<dbReference type="InterPro" id="IPR000055">
    <property type="entry name" value="Restrct_endonuc_typeI_TRD"/>
</dbReference>
<dbReference type="InterPro" id="IPR044946">
    <property type="entry name" value="Restrct_endonuc_typeI_TRD_sf"/>
</dbReference>
<evidence type="ECO:0000256" key="1">
    <source>
        <dbReference type="ARBA" id="ARBA00010923"/>
    </source>
</evidence>
<keyword evidence="5" id="KW-0378">Hydrolase</keyword>
<evidence type="ECO:0000256" key="3">
    <source>
        <dbReference type="ARBA" id="ARBA00023125"/>
    </source>
</evidence>
<dbReference type="CDD" id="cd17278">
    <property type="entry name" value="RMtype1_S_LdeBORF1052P-TRD2-CR2"/>
    <property type="match status" value="1"/>
</dbReference>
<evidence type="ECO:0000313" key="6">
    <source>
        <dbReference type="Proteomes" id="UP001165430"/>
    </source>
</evidence>
<evidence type="ECO:0000259" key="4">
    <source>
        <dbReference type="Pfam" id="PF01420"/>
    </source>
</evidence>
<dbReference type="Pfam" id="PF01420">
    <property type="entry name" value="Methylase_S"/>
    <property type="match status" value="2"/>
</dbReference>
<dbReference type="RefSeq" id="WP_241411828.1">
    <property type="nucleotide sequence ID" value="NZ_JAKZGO010000007.1"/>
</dbReference>
<accession>A0ABS9VC18</accession>
<evidence type="ECO:0000313" key="5">
    <source>
        <dbReference type="EMBL" id="MCH7413784.1"/>
    </source>
</evidence>
<comment type="similarity">
    <text evidence="1">Belongs to the type-I restriction system S methylase family.</text>
</comment>
<dbReference type="GO" id="GO:0004519">
    <property type="term" value="F:endonuclease activity"/>
    <property type="evidence" value="ECO:0007669"/>
    <property type="project" value="UniProtKB-KW"/>
</dbReference>
<dbReference type="Proteomes" id="UP001165430">
    <property type="component" value="Unassembled WGS sequence"/>
</dbReference>
<dbReference type="Gene3D" id="3.90.220.20">
    <property type="entry name" value="DNA methylase specificity domains"/>
    <property type="match status" value="2"/>
</dbReference>
<dbReference type="GO" id="GO:0016787">
    <property type="term" value="F:hydrolase activity"/>
    <property type="evidence" value="ECO:0007669"/>
    <property type="project" value="UniProtKB-KW"/>
</dbReference>